<sequence>MLVLPRSHSLRSEDKAYVRFINKTDRMVELIWLNFNGKYVRYQILEKDHFVDVNTYKTHPWIALDVKTKDRLHIEKAFIYHPKTSKEYLQEKYPDQEIPENYEARIRASITLPLYSLKYRSLIEVRDYFRNAEDVDQLDLPKSLAEDLKRIIEHRNLLANKIVSVRH</sequence>
<protein>
    <recommendedName>
        <fullName evidence="2">von Hippel-Lindau disease tumour suppressor beta domain-containing protein</fullName>
    </recommendedName>
</protein>
<dbReference type="InterPro" id="IPR022772">
    <property type="entry name" value="VHL_tumour_suppress_b/a_dom"/>
</dbReference>
<proteinExistence type="inferred from homology"/>
<dbReference type="Proteomes" id="UP001159042">
    <property type="component" value="Unassembled WGS sequence"/>
</dbReference>
<keyword evidence="4" id="KW-1185">Reference proteome</keyword>
<dbReference type="CDD" id="cd05468">
    <property type="entry name" value="pVHL"/>
    <property type="match status" value="1"/>
</dbReference>
<dbReference type="FunFam" id="2.60.40.780:FF:000001">
    <property type="entry name" value="von Hippel-Lindau disease tumor suppressor"/>
    <property type="match status" value="1"/>
</dbReference>
<dbReference type="EMBL" id="JANEYG010000001">
    <property type="protein sequence ID" value="KAJ8925368.1"/>
    <property type="molecule type" value="Genomic_DNA"/>
</dbReference>
<dbReference type="SUPFAM" id="SSF49468">
    <property type="entry name" value="VHL"/>
    <property type="match status" value="1"/>
</dbReference>
<comment type="similarity">
    <text evidence="1">Belongs to the VHL family.</text>
</comment>
<gene>
    <name evidence="3" type="ORF">NQ315_009198</name>
</gene>
<evidence type="ECO:0000313" key="3">
    <source>
        <dbReference type="EMBL" id="KAJ8925368.1"/>
    </source>
</evidence>
<dbReference type="AlphaFoldDB" id="A0AAV8WG81"/>
<dbReference type="Gene3D" id="1.10.750.10">
    <property type="entry name" value="von Hippel-Lindau disease tumour suppressor, alpha domain"/>
    <property type="match status" value="1"/>
</dbReference>
<dbReference type="Pfam" id="PF01847">
    <property type="entry name" value="VHL"/>
    <property type="match status" value="1"/>
</dbReference>
<feature type="domain" description="von Hippel-Lindau disease tumour suppressor beta" evidence="2">
    <location>
        <begin position="9"/>
        <end position="86"/>
    </location>
</feature>
<reference evidence="3 4" key="1">
    <citation type="journal article" date="2023" name="Insect Mol. Biol.">
        <title>Genome sequencing provides insights into the evolution of gene families encoding plant cell wall-degrading enzymes in longhorned beetles.</title>
        <authorList>
            <person name="Shin N.R."/>
            <person name="Okamura Y."/>
            <person name="Kirsch R."/>
            <person name="Pauchet Y."/>
        </authorList>
    </citation>
    <scope>NUCLEOTIDE SEQUENCE [LARGE SCALE GENOMIC DNA]</scope>
    <source>
        <strain evidence="3">EAD_L_NR</strain>
    </source>
</reference>
<dbReference type="InterPro" id="IPR037139">
    <property type="entry name" value="VHL_alpha_dom_sf"/>
</dbReference>
<evidence type="ECO:0000259" key="2">
    <source>
        <dbReference type="Pfam" id="PF01847"/>
    </source>
</evidence>
<dbReference type="Gene3D" id="2.60.40.780">
    <property type="entry name" value="von Hippel-Lindau disease tumour suppressor, beta domain"/>
    <property type="match status" value="1"/>
</dbReference>
<evidence type="ECO:0000256" key="1">
    <source>
        <dbReference type="ARBA" id="ARBA00010057"/>
    </source>
</evidence>
<comment type="caution">
    <text evidence="3">The sequence shown here is derived from an EMBL/GenBank/DDBJ whole genome shotgun (WGS) entry which is preliminary data.</text>
</comment>
<accession>A0AAV8WG81</accession>
<evidence type="ECO:0000313" key="4">
    <source>
        <dbReference type="Proteomes" id="UP001159042"/>
    </source>
</evidence>
<name>A0AAV8WG81_9CUCU</name>
<organism evidence="3 4">
    <name type="scientific">Exocentrus adspersus</name>
    <dbReference type="NCBI Taxonomy" id="1586481"/>
    <lineage>
        <taxon>Eukaryota</taxon>
        <taxon>Metazoa</taxon>
        <taxon>Ecdysozoa</taxon>
        <taxon>Arthropoda</taxon>
        <taxon>Hexapoda</taxon>
        <taxon>Insecta</taxon>
        <taxon>Pterygota</taxon>
        <taxon>Neoptera</taxon>
        <taxon>Endopterygota</taxon>
        <taxon>Coleoptera</taxon>
        <taxon>Polyphaga</taxon>
        <taxon>Cucujiformia</taxon>
        <taxon>Chrysomeloidea</taxon>
        <taxon>Cerambycidae</taxon>
        <taxon>Lamiinae</taxon>
        <taxon>Acanthocinini</taxon>
        <taxon>Exocentrus</taxon>
    </lineage>
</organism>
<dbReference type="InterPro" id="IPR024053">
    <property type="entry name" value="VHL_beta_dom"/>
</dbReference>
<dbReference type="InterPro" id="IPR037140">
    <property type="entry name" value="VHL_beta_dom_sf"/>
</dbReference>
<dbReference type="InterPro" id="IPR036208">
    <property type="entry name" value="VHL_sf"/>
</dbReference>